<protein>
    <submittedName>
        <fullName evidence="1">Oxidoreductase</fullName>
    </submittedName>
</protein>
<gene>
    <name evidence="1" type="ORF">CUS_6740</name>
</gene>
<dbReference type="eggNOG" id="ENOG5033KZ6">
    <property type="taxonomic scope" value="Bacteria"/>
</dbReference>
<comment type="caution">
    <text evidence="1">The sequence shown here is derived from an EMBL/GenBank/DDBJ whole genome shotgun (WGS) entry which is preliminary data.</text>
</comment>
<dbReference type="AlphaFoldDB" id="E9SCY6"/>
<dbReference type="EMBL" id="ADKM02000085">
    <property type="protein sequence ID" value="EGC02932.1"/>
    <property type="molecule type" value="Genomic_DNA"/>
</dbReference>
<organism evidence="1 2">
    <name type="scientific">Ruminococcus albus 8</name>
    <dbReference type="NCBI Taxonomy" id="246199"/>
    <lineage>
        <taxon>Bacteria</taxon>
        <taxon>Bacillati</taxon>
        <taxon>Bacillota</taxon>
        <taxon>Clostridia</taxon>
        <taxon>Eubacteriales</taxon>
        <taxon>Oscillospiraceae</taxon>
        <taxon>Ruminococcus</taxon>
    </lineage>
</organism>
<dbReference type="STRING" id="246199.CUS_6740"/>
<name>E9SCY6_RUMAL</name>
<sequence length="122" mass="13147">MSIKTDKAIENHKNGYTCSGAVMCAFADDAGLSEQEAFDVSRPFAGGRMGKCGAVLAAEQVLREKFGEKADSMIAELERRFTEMNSSVVCRELKGFGTGKVLRPCRGCVTDAAAILEKMLSE</sequence>
<proteinExistence type="predicted"/>
<evidence type="ECO:0000313" key="2">
    <source>
        <dbReference type="Proteomes" id="UP000004259"/>
    </source>
</evidence>
<accession>E9SCY6</accession>
<reference evidence="1 2" key="1">
    <citation type="submission" date="2011-02" db="EMBL/GenBank/DDBJ databases">
        <authorList>
            <person name="Nelson K.E."/>
            <person name="Sutton G."/>
            <person name="Torralba M."/>
            <person name="Durkin S."/>
            <person name="Harkins D."/>
            <person name="Montgomery R."/>
            <person name="Ziemer C."/>
            <person name="Klaassens E."/>
            <person name="Ocuiv P."/>
            <person name="Morrison M."/>
        </authorList>
    </citation>
    <scope>NUCLEOTIDE SEQUENCE [LARGE SCALE GENOMIC DNA]</scope>
    <source>
        <strain evidence="1 2">8</strain>
    </source>
</reference>
<dbReference type="OrthoDB" id="9791535at2"/>
<dbReference type="InterPro" id="IPR010181">
    <property type="entry name" value="CGCAxxGCC_motif"/>
</dbReference>
<dbReference type="Pfam" id="PF09719">
    <property type="entry name" value="C_GCAxxG_C_C"/>
    <property type="match status" value="1"/>
</dbReference>
<dbReference type="Proteomes" id="UP000004259">
    <property type="component" value="Unassembled WGS sequence"/>
</dbReference>
<evidence type="ECO:0000313" key="1">
    <source>
        <dbReference type="EMBL" id="EGC02932.1"/>
    </source>
</evidence>
<dbReference type="RefSeq" id="WP_002850013.1">
    <property type="nucleotide sequence ID" value="NZ_ADKM02000085.1"/>
</dbReference>
<keyword evidence="2" id="KW-1185">Reference proteome</keyword>